<feature type="region of interest" description="Disordered" evidence="1">
    <location>
        <begin position="161"/>
        <end position="247"/>
    </location>
</feature>
<name>A0A8S0P9U9_OLEEU</name>
<evidence type="ECO:0000313" key="3">
    <source>
        <dbReference type="Proteomes" id="UP000594638"/>
    </source>
</evidence>
<keyword evidence="3" id="KW-1185">Reference proteome</keyword>
<reference evidence="2 3" key="1">
    <citation type="submission" date="2019-12" db="EMBL/GenBank/DDBJ databases">
        <authorList>
            <person name="Alioto T."/>
            <person name="Alioto T."/>
            <person name="Gomez Garrido J."/>
        </authorList>
    </citation>
    <scope>NUCLEOTIDE SEQUENCE [LARGE SCALE GENOMIC DNA]</scope>
</reference>
<gene>
    <name evidence="2" type="ORF">OLEA9_A048769</name>
</gene>
<dbReference type="EMBL" id="CACTIH010000022">
    <property type="protein sequence ID" value="CAA2935144.1"/>
    <property type="molecule type" value="Genomic_DNA"/>
</dbReference>
<proteinExistence type="predicted"/>
<accession>A0A8S0P9U9</accession>
<organism evidence="2 3">
    <name type="scientific">Olea europaea subsp. europaea</name>
    <dbReference type="NCBI Taxonomy" id="158383"/>
    <lineage>
        <taxon>Eukaryota</taxon>
        <taxon>Viridiplantae</taxon>
        <taxon>Streptophyta</taxon>
        <taxon>Embryophyta</taxon>
        <taxon>Tracheophyta</taxon>
        <taxon>Spermatophyta</taxon>
        <taxon>Magnoliopsida</taxon>
        <taxon>eudicotyledons</taxon>
        <taxon>Gunneridae</taxon>
        <taxon>Pentapetalae</taxon>
        <taxon>asterids</taxon>
        <taxon>lamiids</taxon>
        <taxon>Lamiales</taxon>
        <taxon>Oleaceae</taxon>
        <taxon>Oleeae</taxon>
        <taxon>Olea</taxon>
    </lineage>
</organism>
<protein>
    <submittedName>
        <fullName evidence="2">Uncharacterized protein</fullName>
    </submittedName>
</protein>
<dbReference type="Proteomes" id="UP000594638">
    <property type="component" value="Unassembled WGS sequence"/>
</dbReference>
<dbReference type="Gramene" id="OE9A048769T1">
    <property type="protein sequence ID" value="OE9A048769C1"/>
    <property type="gene ID" value="OE9A048769"/>
</dbReference>
<sequence length="247" mass="27249">MLFGSTLVIRNYCLRFLTDVSEIQFFAQLIQALEYAVVTRLHARSFPEGDRYTMALEKRRLKEKYFKSLEKISYAKLEKTFVHASKPQVDRYKLELALIVEGVITAPDNNLHVHATLRPTEVEHDLPYIASLVPFPDRPVQFLDDLTRSVVGPHFHAEALTSGRHNGSAAGDDHDDEFGAGVEDDETSASDDRQTPEGNDDDGSKADVSGDSSCKTGAGDTEDDKDSSGRQSGALSTPMVAPSKFGR</sequence>
<dbReference type="OrthoDB" id="1114298at2759"/>
<comment type="caution">
    <text evidence="2">The sequence shown here is derived from an EMBL/GenBank/DDBJ whole genome shotgun (WGS) entry which is preliminary data.</text>
</comment>
<feature type="compositionally biased region" description="Acidic residues" evidence="1">
    <location>
        <begin position="173"/>
        <end position="189"/>
    </location>
</feature>
<dbReference type="AlphaFoldDB" id="A0A8S0P9U9"/>
<evidence type="ECO:0000256" key="1">
    <source>
        <dbReference type="SAM" id="MobiDB-lite"/>
    </source>
</evidence>
<evidence type="ECO:0000313" key="2">
    <source>
        <dbReference type="EMBL" id="CAA2935144.1"/>
    </source>
</evidence>